<dbReference type="SUPFAM" id="SSF56300">
    <property type="entry name" value="Metallo-dependent phosphatases"/>
    <property type="match status" value="1"/>
</dbReference>
<keyword evidence="4" id="KW-1185">Reference proteome</keyword>
<protein>
    <recommendedName>
        <fullName evidence="2">Capsule synthesis protein CapA domain-containing protein</fullName>
    </recommendedName>
</protein>
<proteinExistence type="inferred from homology"/>
<dbReference type="Pfam" id="PF09587">
    <property type="entry name" value="PGA_cap"/>
    <property type="match status" value="1"/>
</dbReference>
<accession>A0ABQ0B7K9</accession>
<dbReference type="RefSeq" id="WP_390404363.1">
    <property type="nucleotide sequence ID" value="NZ_BAABYW010000001.1"/>
</dbReference>
<dbReference type="SMART" id="SM00854">
    <property type="entry name" value="PGA_cap"/>
    <property type="match status" value="1"/>
</dbReference>
<dbReference type="Proteomes" id="UP001600943">
    <property type="component" value="Unassembled WGS sequence"/>
</dbReference>
<dbReference type="PANTHER" id="PTHR33393">
    <property type="entry name" value="POLYGLUTAMINE SYNTHESIS ACCESSORY PROTEIN RV0574C-RELATED"/>
    <property type="match status" value="1"/>
</dbReference>
<sequence>MKYKTSKPIQWLARAASVVMWNQFRYPQPVKDVYDVADNTFEKLKWAYRCWVHQLERAEKDSGIEDYFSGQKMEFTLPEDFQVQEEVTMSVGGDLMAVDCLTYENTPHLFDEIADFYFGADITCANLESTVFHKAPLGRNQVMGMPAKMNTSEAMLDRFWQEGAGINYFSTANNHCFDHGEDGLFATLDCLEKRGCYHSGTNRNREEQEDVLVIEKNGIRIAMLSYTFDMNGNHYENKALINEVRFNDRNPDLSLVKRHVKRAGEKKADIIVASVHWGWEFELYPHKNVIETGHKLVEMGIDVIIGGHPHVCQQMENYKGSLILYSMGDFVSYHPLTKDSRLTYVVKFRIAKGIEKGSAAGTCRIHDFQILPVYILTEERADESYDCRLVPFEKVLRDTDIDGAFRYGLTQKERKDLPRLWNKVLMKILLPSNGKDLLVKTQKERRPEAGKERVSYEV</sequence>
<evidence type="ECO:0000313" key="4">
    <source>
        <dbReference type="Proteomes" id="UP001600943"/>
    </source>
</evidence>
<evidence type="ECO:0000256" key="1">
    <source>
        <dbReference type="ARBA" id="ARBA00005662"/>
    </source>
</evidence>
<organism evidence="3 4">
    <name type="scientific">Blautia hominis</name>
    <dbReference type="NCBI Taxonomy" id="2025493"/>
    <lineage>
        <taxon>Bacteria</taxon>
        <taxon>Bacillati</taxon>
        <taxon>Bacillota</taxon>
        <taxon>Clostridia</taxon>
        <taxon>Lachnospirales</taxon>
        <taxon>Lachnospiraceae</taxon>
        <taxon>Blautia</taxon>
    </lineage>
</organism>
<dbReference type="InterPro" id="IPR019079">
    <property type="entry name" value="Capsule_synth_CapA"/>
</dbReference>
<reference evidence="3 4" key="1">
    <citation type="submission" date="2024-04" db="EMBL/GenBank/DDBJ databases">
        <title>Defined microbial consortia suppress multidrug-resistant proinflammatory Enterobacteriaceae via ecological control.</title>
        <authorList>
            <person name="Furuichi M."/>
            <person name="Kawaguchi T."/>
            <person name="Pust M."/>
            <person name="Yasuma K."/>
            <person name="Plichta D."/>
            <person name="Hasegawa N."/>
            <person name="Ohya T."/>
            <person name="Bhattarai S."/>
            <person name="Sasajima S."/>
            <person name="Aoto Y."/>
            <person name="Tuganbaev T."/>
            <person name="Yaginuma M."/>
            <person name="Ueda M."/>
            <person name="Okahashi N."/>
            <person name="Amafuji K."/>
            <person name="Kiridooshi Y."/>
            <person name="Sugita K."/>
            <person name="Strazar M."/>
            <person name="Skelly A."/>
            <person name="Suda W."/>
            <person name="Hattori M."/>
            <person name="Nakamoto N."/>
            <person name="Caballero S."/>
            <person name="Norman J."/>
            <person name="Olle B."/>
            <person name="Tanoue T."/>
            <person name="Arita M."/>
            <person name="Bucci V."/>
            <person name="Atarashi K."/>
            <person name="Xavier R."/>
            <person name="Honda K."/>
        </authorList>
    </citation>
    <scope>NUCLEOTIDE SEQUENCE [LARGE SCALE GENOMIC DNA]</scope>
    <source>
        <strain evidence="4">k04-0078-D8-1</strain>
    </source>
</reference>
<dbReference type="InterPro" id="IPR029052">
    <property type="entry name" value="Metallo-depent_PP-like"/>
</dbReference>
<comment type="caution">
    <text evidence="3">The sequence shown here is derived from an EMBL/GenBank/DDBJ whole genome shotgun (WGS) entry which is preliminary data.</text>
</comment>
<dbReference type="EMBL" id="BAABYW010000001">
    <property type="protein sequence ID" value="GAA6407441.1"/>
    <property type="molecule type" value="Genomic_DNA"/>
</dbReference>
<name>A0ABQ0B7K9_9FIRM</name>
<comment type="similarity">
    <text evidence="1">Belongs to the CapA family.</text>
</comment>
<evidence type="ECO:0000259" key="2">
    <source>
        <dbReference type="SMART" id="SM00854"/>
    </source>
</evidence>
<evidence type="ECO:0000313" key="3">
    <source>
        <dbReference type="EMBL" id="GAA6407441.1"/>
    </source>
</evidence>
<dbReference type="CDD" id="cd07381">
    <property type="entry name" value="MPP_CapA"/>
    <property type="match status" value="1"/>
</dbReference>
<dbReference type="Gene3D" id="3.60.21.10">
    <property type="match status" value="1"/>
</dbReference>
<feature type="domain" description="Capsule synthesis protein CapA" evidence="2">
    <location>
        <begin position="88"/>
        <end position="334"/>
    </location>
</feature>
<dbReference type="PANTHER" id="PTHR33393:SF12">
    <property type="entry name" value="CAPSULE BIOSYNTHESIS PROTEIN CAPA"/>
    <property type="match status" value="1"/>
</dbReference>
<gene>
    <name evidence="3" type="ORF">K040078D81_15580</name>
</gene>
<dbReference type="InterPro" id="IPR052169">
    <property type="entry name" value="CW_Biosynth-Accessory"/>
</dbReference>